<dbReference type="CDD" id="cd17039">
    <property type="entry name" value="Ubl_ubiquitin_like"/>
    <property type="match status" value="1"/>
</dbReference>
<dbReference type="PROSITE" id="PS50053">
    <property type="entry name" value="UBIQUITIN_2"/>
    <property type="match status" value="1"/>
</dbReference>
<organism evidence="2 3">
    <name type="scientific">Durusdinium trenchii</name>
    <dbReference type="NCBI Taxonomy" id="1381693"/>
    <lineage>
        <taxon>Eukaryota</taxon>
        <taxon>Sar</taxon>
        <taxon>Alveolata</taxon>
        <taxon>Dinophyceae</taxon>
        <taxon>Suessiales</taxon>
        <taxon>Symbiodiniaceae</taxon>
        <taxon>Durusdinium</taxon>
    </lineage>
</organism>
<evidence type="ECO:0000313" key="2">
    <source>
        <dbReference type="EMBL" id="CAK9066453.1"/>
    </source>
</evidence>
<proteinExistence type="predicted"/>
<comment type="caution">
    <text evidence="2">The sequence shown here is derived from an EMBL/GenBank/DDBJ whole genome shotgun (WGS) entry which is preliminary data.</text>
</comment>
<evidence type="ECO:0000259" key="1">
    <source>
        <dbReference type="PROSITE" id="PS50053"/>
    </source>
</evidence>
<dbReference type="EMBL" id="CAXAMN010022106">
    <property type="protein sequence ID" value="CAK9066453.1"/>
    <property type="molecule type" value="Genomic_DNA"/>
</dbReference>
<keyword evidence="3" id="KW-1185">Reference proteome</keyword>
<dbReference type="Gene3D" id="3.10.20.90">
    <property type="entry name" value="Phosphatidylinositol 3-kinase Catalytic Subunit, Chain A, domain 1"/>
    <property type="match status" value="1"/>
</dbReference>
<reference evidence="2 3" key="1">
    <citation type="submission" date="2024-02" db="EMBL/GenBank/DDBJ databases">
        <authorList>
            <person name="Chen Y."/>
            <person name="Shah S."/>
            <person name="Dougan E. K."/>
            <person name="Thang M."/>
            <person name="Chan C."/>
        </authorList>
    </citation>
    <scope>NUCLEOTIDE SEQUENCE [LARGE SCALE GENOMIC DNA]</scope>
</reference>
<evidence type="ECO:0000313" key="3">
    <source>
        <dbReference type="Proteomes" id="UP001642484"/>
    </source>
</evidence>
<protein>
    <recommendedName>
        <fullName evidence="1">Ubiquitin-like domain-containing protein</fullName>
    </recommendedName>
</protein>
<accession>A0ABP0NSX1</accession>
<gene>
    <name evidence="2" type="ORF">CCMP2556_LOCUS32643</name>
</gene>
<dbReference type="InterPro" id="IPR029071">
    <property type="entry name" value="Ubiquitin-like_domsf"/>
</dbReference>
<sequence length="159" mass="17966">MAGEIKVRLQHHKDRFEVTLPATSRVSALKQEASRLTSVEPGRQRLICRGKAMGVFPIYDLLQMHNTLSWLEVLDGSLELQTLLPKAGAELTVMLMPMESSGDQARRTWQHYQRVLLAWLRSIWVPRHRATRCSTCALHLHVGGLPCVRPSCTVSSIRS</sequence>
<dbReference type="InterPro" id="IPR000626">
    <property type="entry name" value="Ubiquitin-like_dom"/>
</dbReference>
<name>A0ABP0NSX1_9DINO</name>
<feature type="domain" description="Ubiquitin-like" evidence="1">
    <location>
        <begin position="3"/>
        <end position="53"/>
    </location>
</feature>
<dbReference type="Proteomes" id="UP001642484">
    <property type="component" value="Unassembled WGS sequence"/>
</dbReference>
<dbReference type="SUPFAM" id="SSF54236">
    <property type="entry name" value="Ubiquitin-like"/>
    <property type="match status" value="1"/>
</dbReference>